<reference evidence="2 3" key="1">
    <citation type="submission" date="2019-06" db="EMBL/GenBank/DDBJ databases">
        <title>Whole genome shotgun sequence of Nitrobacter winogradskyi NBRC 14297.</title>
        <authorList>
            <person name="Hosoyama A."/>
            <person name="Uohara A."/>
            <person name="Ohji S."/>
            <person name="Ichikawa N."/>
        </authorList>
    </citation>
    <scope>NUCLEOTIDE SEQUENCE [LARGE SCALE GENOMIC DNA]</scope>
    <source>
        <strain evidence="2 3">NBRC 14297</strain>
    </source>
</reference>
<dbReference type="Proteomes" id="UP000318825">
    <property type="component" value="Unassembled WGS sequence"/>
</dbReference>
<dbReference type="SUPFAM" id="SSF53807">
    <property type="entry name" value="Helical backbone' metal receptor"/>
    <property type="match status" value="1"/>
</dbReference>
<name>A0A4Y3WDW4_NITWI</name>
<protein>
    <recommendedName>
        <fullName evidence="1">Fe/B12 periplasmic-binding domain-containing protein</fullName>
    </recommendedName>
</protein>
<gene>
    <name evidence="2" type="ORF">NWI01_30990</name>
</gene>
<feature type="domain" description="Fe/B12 periplasmic-binding" evidence="1">
    <location>
        <begin position="44"/>
        <end position="303"/>
    </location>
</feature>
<proteinExistence type="predicted"/>
<dbReference type="PANTHER" id="PTHR30535:SF34">
    <property type="entry name" value="MOLYBDATE-BINDING PROTEIN MOLA"/>
    <property type="match status" value="1"/>
</dbReference>
<dbReference type="PANTHER" id="PTHR30535">
    <property type="entry name" value="VITAMIN B12-BINDING PROTEIN"/>
    <property type="match status" value="1"/>
</dbReference>
<dbReference type="Gene3D" id="3.40.50.1980">
    <property type="entry name" value="Nitrogenase molybdenum iron protein domain"/>
    <property type="match status" value="2"/>
</dbReference>
<evidence type="ECO:0000313" key="3">
    <source>
        <dbReference type="Proteomes" id="UP000318825"/>
    </source>
</evidence>
<accession>A0A4Y3WDW4</accession>
<comment type="caution">
    <text evidence="2">The sequence shown here is derived from an EMBL/GenBank/DDBJ whole genome shotgun (WGS) entry which is preliminary data.</text>
</comment>
<dbReference type="InterPro" id="IPR050902">
    <property type="entry name" value="ABC_Transporter_SBP"/>
</dbReference>
<dbReference type="AlphaFoldDB" id="A0A4Y3WDW4"/>
<dbReference type="EMBL" id="BJNF01000093">
    <property type="protein sequence ID" value="GEC17207.1"/>
    <property type="molecule type" value="Genomic_DNA"/>
</dbReference>
<dbReference type="PROSITE" id="PS50983">
    <property type="entry name" value="FE_B12_PBP"/>
    <property type="match status" value="1"/>
</dbReference>
<dbReference type="GO" id="GO:0071281">
    <property type="term" value="P:cellular response to iron ion"/>
    <property type="evidence" value="ECO:0007669"/>
    <property type="project" value="TreeGrafter"/>
</dbReference>
<sequence length="357" mass="39083">MKLFPLLLGVIPLIALGIALRPPIASAPHVARDDSGLSSVTAPHRIVSYASVLEALATIDESAGRVIAAPDYLRLGVRESLISKVFPALSSISAAGNSTIPDPEGIMALNADTVIAWRGILGNLRQIGFPNILQVRQPGAEVGAALNETWQLLGEVLRKQARSDFLIDSYHSRMKAIATEHAATRPLRVIVVIPIRGHWRVGGRRFYLNRLLKLVGAVNVAASPADGPADAEQIFNYDPDVVLLLNTPGGASPEEFYDNRIWSALRAVRQRRVYTMPTRSTYNAPVDEPLLAQWLIDVFRSEGSEEHTRESYTTTYANVYDYDLSDTDLAWALREEENKTSAGYARFLGAGQSRLGN</sequence>
<dbReference type="Pfam" id="PF01497">
    <property type="entry name" value="Peripla_BP_2"/>
    <property type="match status" value="1"/>
</dbReference>
<organism evidence="2 3">
    <name type="scientific">Nitrobacter winogradskyi</name>
    <name type="common">Nitrobacter agilis</name>
    <dbReference type="NCBI Taxonomy" id="913"/>
    <lineage>
        <taxon>Bacteria</taxon>
        <taxon>Pseudomonadati</taxon>
        <taxon>Pseudomonadota</taxon>
        <taxon>Alphaproteobacteria</taxon>
        <taxon>Hyphomicrobiales</taxon>
        <taxon>Nitrobacteraceae</taxon>
        <taxon>Nitrobacter</taxon>
    </lineage>
</organism>
<evidence type="ECO:0000259" key="1">
    <source>
        <dbReference type="PROSITE" id="PS50983"/>
    </source>
</evidence>
<evidence type="ECO:0000313" key="2">
    <source>
        <dbReference type="EMBL" id="GEC17207.1"/>
    </source>
</evidence>
<dbReference type="InterPro" id="IPR002491">
    <property type="entry name" value="ABC_transptr_periplasmic_BD"/>
</dbReference>